<protein>
    <submittedName>
        <fullName evidence="2">Uncharacterized protein</fullName>
    </submittedName>
</protein>
<feature type="transmembrane region" description="Helical" evidence="1">
    <location>
        <begin position="57"/>
        <end position="76"/>
    </location>
</feature>
<sequence>MSNILSDADEEIERTAQEAAHEVAAKDAGEISFQKSLADSWKKEADKIDRSRGRWRNAFFIETAIILGGSLVLYLTK</sequence>
<keyword evidence="1" id="KW-0472">Membrane</keyword>
<dbReference type="EMBL" id="JAINWA010000001">
    <property type="protein sequence ID" value="MCD1653573.1"/>
    <property type="molecule type" value="Genomic_DNA"/>
</dbReference>
<dbReference type="RefSeq" id="WP_230752692.1">
    <property type="nucleotide sequence ID" value="NZ_JAINWA010000001.1"/>
</dbReference>
<reference evidence="2" key="1">
    <citation type="submission" date="2021-08" db="EMBL/GenBank/DDBJ databases">
        <title>Comparative analyses of Brucepasteria parasyntrophica and Teretinema zuelzerae.</title>
        <authorList>
            <person name="Song Y."/>
            <person name="Brune A."/>
        </authorList>
    </citation>
    <scope>NUCLEOTIDE SEQUENCE</scope>
    <source>
        <strain evidence="2">DSM 1903</strain>
    </source>
</reference>
<keyword evidence="1" id="KW-0812">Transmembrane</keyword>
<comment type="caution">
    <text evidence="2">The sequence shown here is derived from an EMBL/GenBank/DDBJ whole genome shotgun (WGS) entry which is preliminary data.</text>
</comment>
<dbReference type="Proteomes" id="UP001198163">
    <property type="component" value="Unassembled WGS sequence"/>
</dbReference>
<dbReference type="AlphaFoldDB" id="A0AAE3EH59"/>
<organism evidence="2 3">
    <name type="scientific">Teretinema zuelzerae</name>
    <dbReference type="NCBI Taxonomy" id="156"/>
    <lineage>
        <taxon>Bacteria</taxon>
        <taxon>Pseudomonadati</taxon>
        <taxon>Spirochaetota</taxon>
        <taxon>Spirochaetia</taxon>
        <taxon>Spirochaetales</taxon>
        <taxon>Treponemataceae</taxon>
        <taxon>Teretinema</taxon>
    </lineage>
</organism>
<keyword evidence="1" id="KW-1133">Transmembrane helix</keyword>
<proteinExistence type="predicted"/>
<accession>A0AAE3EH59</accession>
<evidence type="ECO:0000313" key="3">
    <source>
        <dbReference type="Proteomes" id="UP001198163"/>
    </source>
</evidence>
<keyword evidence="3" id="KW-1185">Reference proteome</keyword>
<evidence type="ECO:0000313" key="2">
    <source>
        <dbReference type="EMBL" id="MCD1653573.1"/>
    </source>
</evidence>
<name>A0AAE3EH59_9SPIR</name>
<evidence type="ECO:0000256" key="1">
    <source>
        <dbReference type="SAM" id="Phobius"/>
    </source>
</evidence>
<gene>
    <name evidence="2" type="ORF">K7J14_02525</name>
</gene>